<gene>
    <name evidence="2" type="ORF">FNAPI_528</name>
</gene>
<dbReference type="AlphaFoldDB" id="A0A8H5K793"/>
<sequence>MDPLSITSASVALAAAVYRCAIEVKKIVGTVTDATGSLSDLAEEARLIQGALHSVESSVREFQALVTKRQGTLTAAKVDITALMPTYWTCRETILDSLDKEAVDSIYTDWKNRESNLSTTEFDFDQKSSTQELIVELSLKRKPNAAESSRTKRLTSTPGILTPES</sequence>
<feature type="compositionally biased region" description="Polar residues" evidence="1">
    <location>
        <begin position="154"/>
        <end position="165"/>
    </location>
</feature>
<evidence type="ECO:0000313" key="2">
    <source>
        <dbReference type="EMBL" id="KAF5567767.1"/>
    </source>
</evidence>
<dbReference type="Proteomes" id="UP000574317">
    <property type="component" value="Unassembled WGS sequence"/>
</dbReference>
<reference evidence="2 3" key="1">
    <citation type="submission" date="2020-05" db="EMBL/GenBank/DDBJ databases">
        <title>Identification and distribution of gene clusters putatively required for synthesis of sphingolipid metabolism inhibitors in phylogenetically diverse species of the filamentous fungus Fusarium.</title>
        <authorList>
            <person name="Kim H.-S."/>
            <person name="Busman M."/>
            <person name="Brown D.W."/>
            <person name="Divon H."/>
            <person name="Uhlig S."/>
            <person name="Proctor R.H."/>
        </authorList>
    </citation>
    <scope>NUCLEOTIDE SEQUENCE [LARGE SCALE GENOMIC DNA]</scope>
    <source>
        <strain evidence="2 3">NRRL 25196</strain>
    </source>
</reference>
<accession>A0A8H5K793</accession>
<keyword evidence="3" id="KW-1185">Reference proteome</keyword>
<proteinExistence type="predicted"/>
<organism evidence="2 3">
    <name type="scientific">Fusarium napiforme</name>
    <dbReference type="NCBI Taxonomy" id="42672"/>
    <lineage>
        <taxon>Eukaryota</taxon>
        <taxon>Fungi</taxon>
        <taxon>Dikarya</taxon>
        <taxon>Ascomycota</taxon>
        <taxon>Pezizomycotina</taxon>
        <taxon>Sordariomycetes</taxon>
        <taxon>Hypocreomycetidae</taxon>
        <taxon>Hypocreales</taxon>
        <taxon>Nectriaceae</taxon>
        <taxon>Fusarium</taxon>
        <taxon>Fusarium fujikuroi species complex</taxon>
    </lineage>
</organism>
<dbReference type="EMBL" id="JAAOAO010000017">
    <property type="protein sequence ID" value="KAF5567767.1"/>
    <property type="molecule type" value="Genomic_DNA"/>
</dbReference>
<feature type="region of interest" description="Disordered" evidence="1">
    <location>
        <begin position="142"/>
        <end position="165"/>
    </location>
</feature>
<name>A0A8H5K793_9HYPO</name>
<comment type="caution">
    <text evidence="2">The sequence shown here is derived from an EMBL/GenBank/DDBJ whole genome shotgun (WGS) entry which is preliminary data.</text>
</comment>
<evidence type="ECO:0000256" key="1">
    <source>
        <dbReference type="SAM" id="MobiDB-lite"/>
    </source>
</evidence>
<evidence type="ECO:0008006" key="4">
    <source>
        <dbReference type="Google" id="ProtNLM"/>
    </source>
</evidence>
<evidence type="ECO:0000313" key="3">
    <source>
        <dbReference type="Proteomes" id="UP000574317"/>
    </source>
</evidence>
<protein>
    <recommendedName>
        <fullName evidence="4">Fungal N-terminal domain-containing protein</fullName>
    </recommendedName>
</protein>